<organism evidence="3 4">
    <name type="scientific">Cytospora schulzeri</name>
    <dbReference type="NCBI Taxonomy" id="448051"/>
    <lineage>
        <taxon>Eukaryota</taxon>
        <taxon>Fungi</taxon>
        <taxon>Dikarya</taxon>
        <taxon>Ascomycota</taxon>
        <taxon>Pezizomycotina</taxon>
        <taxon>Sordariomycetes</taxon>
        <taxon>Sordariomycetidae</taxon>
        <taxon>Diaporthales</taxon>
        <taxon>Cytosporaceae</taxon>
        <taxon>Cytospora</taxon>
    </lineage>
</organism>
<dbReference type="Gene3D" id="3.40.50.300">
    <property type="entry name" value="P-loop containing nucleotide triphosphate hydrolases"/>
    <property type="match status" value="1"/>
</dbReference>
<dbReference type="AlphaFoldDB" id="A0A423X3B2"/>
<evidence type="ECO:0000313" key="3">
    <source>
        <dbReference type="EMBL" id="ROW10339.1"/>
    </source>
</evidence>
<evidence type="ECO:0000313" key="4">
    <source>
        <dbReference type="Proteomes" id="UP000283895"/>
    </source>
</evidence>
<gene>
    <name evidence="3" type="ORF">VMCG_01780</name>
</gene>
<dbReference type="PANTHER" id="PTHR10039">
    <property type="entry name" value="AMELOGENIN"/>
    <property type="match status" value="1"/>
</dbReference>
<protein>
    <recommendedName>
        <fullName evidence="2">Nephrocystin 3-like N-terminal domain-containing protein</fullName>
    </recommendedName>
</protein>
<sequence length="394" mass="44196">MADPLGTTASLIAVLQVAAEVVKFINSAAGAINERKRLREEIRSCMFIIERLKDDSEDVEEGEAWTETLKTLGEPGGPLDQLSEAFSLLKKRLAPKYGLAKVVERLKWPLEESDVSKMCDVLERQKSLLNLALSNDCRKLIQAIKKDGKETILQLSEMKQTLSNIEATQSQSGKDLAQRVDEVKSGVARLEKAHTAGAGKTIIWSLVAEHLQAFIKEHESCGLALTAFDYRFPEMQLTEEVVLSIAQQFLVKAAKIPGELRNFLVELHERINPQRPNLEEALDILGKVSHLHKTMFVVIDALDECQENLQSKLVNCLLQTDKHVRVFCTSRPIPRIRGLLSPDAVIVITAKDQDLQKFILGHIQDHPRLNRQISRDHRLQDEIIQGVVARAKGM</sequence>
<dbReference type="PANTHER" id="PTHR10039:SF15">
    <property type="entry name" value="NACHT DOMAIN-CONTAINING PROTEIN"/>
    <property type="match status" value="1"/>
</dbReference>
<dbReference type="InterPro" id="IPR027417">
    <property type="entry name" value="P-loop_NTPase"/>
</dbReference>
<keyword evidence="4" id="KW-1185">Reference proteome</keyword>
<dbReference type="Proteomes" id="UP000283895">
    <property type="component" value="Unassembled WGS sequence"/>
</dbReference>
<name>A0A423X3B2_9PEZI</name>
<reference evidence="3 4" key="1">
    <citation type="submission" date="2015-09" db="EMBL/GenBank/DDBJ databases">
        <title>Host preference determinants of Valsa canker pathogens revealed by comparative genomics.</title>
        <authorList>
            <person name="Yin Z."/>
            <person name="Huang L."/>
        </authorList>
    </citation>
    <scope>NUCLEOTIDE SEQUENCE [LARGE SCALE GENOMIC DNA]</scope>
    <source>
        <strain evidence="3 4">03-1</strain>
    </source>
</reference>
<comment type="caution">
    <text evidence="3">The sequence shown here is derived from an EMBL/GenBank/DDBJ whole genome shotgun (WGS) entry which is preliminary data.</text>
</comment>
<keyword evidence="1" id="KW-0677">Repeat</keyword>
<dbReference type="STRING" id="356882.A0A423X3B2"/>
<dbReference type="SUPFAM" id="SSF52540">
    <property type="entry name" value="P-loop containing nucleoside triphosphate hydrolases"/>
    <property type="match status" value="1"/>
</dbReference>
<dbReference type="EMBL" id="LKEA01000003">
    <property type="protein sequence ID" value="ROW10339.1"/>
    <property type="molecule type" value="Genomic_DNA"/>
</dbReference>
<accession>A0A423X3B2</accession>
<proteinExistence type="predicted"/>
<evidence type="ECO:0000259" key="2">
    <source>
        <dbReference type="Pfam" id="PF24883"/>
    </source>
</evidence>
<dbReference type="Pfam" id="PF24883">
    <property type="entry name" value="NPHP3_N"/>
    <property type="match status" value="1"/>
</dbReference>
<dbReference type="OrthoDB" id="1577640at2759"/>
<dbReference type="InterPro" id="IPR056884">
    <property type="entry name" value="NPHP3-like_N"/>
</dbReference>
<feature type="domain" description="Nephrocystin 3-like N-terminal" evidence="2">
    <location>
        <begin position="196"/>
        <end position="331"/>
    </location>
</feature>
<evidence type="ECO:0000256" key="1">
    <source>
        <dbReference type="ARBA" id="ARBA00022737"/>
    </source>
</evidence>